<dbReference type="InterPro" id="IPR036890">
    <property type="entry name" value="HATPase_C_sf"/>
</dbReference>
<feature type="non-terminal residue" evidence="4">
    <location>
        <position position="266"/>
    </location>
</feature>
<evidence type="ECO:0000259" key="2">
    <source>
        <dbReference type="PROSITE" id="PS50109"/>
    </source>
</evidence>
<comment type="caution">
    <text evidence="4">The sequence shown here is derived from an EMBL/GenBank/DDBJ whole genome shotgun (WGS) entry which is preliminary data.</text>
</comment>
<dbReference type="Pfam" id="PF02518">
    <property type="entry name" value="HATPase_c"/>
    <property type="match status" value="1"/>
</dbReference>
<dbReference type="Pfam" id="PF00072">
    <property type="entry name" value="Response_reg"/>
    <property type="match status" value="1"/>
</dbReference>
<feature type="domain" description="Histidine kinase" evidence="2">
    <location>
        <begin position="1"/>
        <end position="116"/>
    </location>
</feature>
<evidence type="ECO:0000313" key="4">
    <source>
        <dbReference type="EMBL" id="GAI40177.1"/>
    </source>
</evidence>
<reference evidence="4" key="1">
    <citation type="journal article" date="2014" name="Front. Microbiol.">
        <title>High frequency of phylogenetically diverse reductive dehalogenase-homologous genes in deep subseafloor sedimentary metagenomes.</title>
        <authorList>
            <person name="Kawai M."/>
            <person name="Futagami T."/>
            <person name="Toyoda A."/>
            <person name="Takaki Y."/>
            <person name="Nishi S."/>
            <person name="Hori S."/>
            <person name="Arai W."/>
            <person name="Tsubouchi T."/>
            <person name="Morono Y."/>
            <person name="Uchiyama I."/>
            <person name="Ito T."/>
            <person name="Fujiyama A."/>
            <person name="Inagaki F."/>
            <person name="Takami H."/>
        </authorList>
    </citation>
    <scope>NUCLEOTIDE SEQUENCE</scope>
    <source>
        <strain evidence="4">Expedition CK06-06</strain>
    </source>
</reference>
<dbReference type="PROSITE" id="PS50110">
    <property type="entry name" value="RESPONSE_REGULATORY"/>
    <property type="match status" value="1"/>
</dbReference>
<protein>
    <recommendedName>
        <fullName evidence="5">Response regulatory domain-containing protein</fullName>
    </recommendedName>
</protein>
<dbReference type="InterPro" id="IPR011006">
    <property type="entry name" value="CheY-like_superfamily"/>
</dbReference>
<dbReference type="AlphaFoldDB" id="X1N836"/>
<dbReference type="SUPFAM" id="SSF55874">
    <property type="entry name" value="ATPase domain of HSP90 chaperone/DNA topoisomerase II/histidine kinase"/>
    <property type="match status" value="1"/>
</dbReference>
<sequence length="266" mass="29309">MNLAVNAKDALSMTNGGELTIKTENVTLDEDLCRAIPEARPGKFVCLSVADTGVGMDKETIPHIFEPFFSTKDAGKGTGLGLSVVYGIIQQHGGWINVHSNPGQGSMFKFYLPAFSVKQEDEAEVKETISLQELQGSGERILVVEDEEKVREFVTMALRESGYLVLEAASAEEALELFEREKGKFHMVFSDVVLPGKTGIQLVDQLLSRKPELPVLLSSGYVDAKSHWSTIRERGFPFLQKPYALANLLRAIKETISGYRSSSYST</sequence>
<evidence type="ECO:0008006" key="5">
    <source>
        <dbReference type="Google" id="ProtNLM"/>
    </source>
</evidence>
<gene>
    <name evidence="4" type="ORF">S06H3_40775</name>
</gene>
<dbReference type="SMART" id="SM00387">
    <property type="entry name" value="HATPase_c"/>
    <property type="match status" value="1"/>
</dbReference>
<organism evidence="4">
    <name type="scientific">marine sediment metagenome</name>
    <dbReference type="NCBI Taxonomy" id="412755"/>
    <lineage>
        <taxon>unclassified sequences</taxon>
        <taxon>metagenomes</taxon>
        <taxon>ecological metagenomes</taxon>
    </lineage>
</organism>
<evidence type="ECO:0000256" key="1">
    <source>
        <dbReference type="ARBA" id="ARBA00022553"/>
    </source>
</evidence>
<dbReference type="InterPro" id="IPR001789">
    <property type="entry name" value="Sig_transdc_resp-reg_receiver"/>
</dbReference>
<dbReference type="PROSITE" id="PS50109">
    <property type="entry name" value="HIS_KIN"/>
    <property type="match status" value="1"/>
</dbReference>
<name>X1N836_9ZZZZ</name>
<dbReference type="InterPro" id="IPR004358">
    <property type="entry name" value="Sig_transdc_His_kin-like_C"/>
</dbReference>
<dbReference type="EMBL" id="BARV01025057">
    <property type="protein sequence ID" value="GAI40177.1"/>
    <property type="molecule type" value="Genomic_DNA"/>
</dbReference>
<evidence type="ECO:0000259" key="3">
    <source>
        <dbReference type="PROSITE" id="PS50110"/>
    </source>
</evidence>
<feature type="domain" description="Response regulatory" evidence="3">
    <location>
        <begin position="140"/>
        <end position="256"/>
    </location>
</feature>
<dbReference type="Gene3D" id="3.30.565.10">
    <property type="entry name" value="Histidine kinase-like ATPase, C-terminal domain"/>
    <property type="match status" value="1"/>
</dbReference>
<dbReference type="GO" id="GO:0000155">
    <property type="term" value="F:phosphorelay sensor kinase activity"/>
    <property type="evidence" value="ECO:0007669"/>
    <property type="project" value="TreeGrafter"/>
</dbReference>
<keyword evidence="1" id="KW-0597">Phosphoprotein</keyword>
<dbReference type="PANTHER" id="PTHR43547">
    <property type="entry name" value="TWO-COMPONENT HISTIDINE KINASE"/>
    <property type="match status" value="1"/>
</dbReference>
<proteinExistence type="predicted"/>
<dbReference type="PRINTS" id="PR00344">
    <property type="entry name" value="BCTRLSENSOR"/>
</dbReference>
<dbReference type="SMART" id="SM00448">
    <property type="entry name" value="REC"/>
    <property type="match status" value="1"/>
</dbReference>
<dbReference type="InterPro" id="IPR003594">
    <property type="entry name" value="HATPase_dom"/>
</dbReference>
<dbReference type="Gene3D" id="3.40.50.2300">
    <property type="match status" value="1"/>
</dbReference>
<accession>X1N836</accession>
<dbReference type="SUPFAM" id="SSF52172">
    <property type="entry name" value="CheY-like"/>
    <property type="match status" value="1"/>
</dbReference>
<dbReference type="InterPro" id="IPR005467">
    <property type="entry name" value="His_kinase_dom"/>
</dbReference>
<dbReference type="PANTHER" id="PTHR43547:SF2">
    <property type="entry name" value="HYBRID SIGNAL TRANSDUCTION HISTIDINE KINASE C"/>
    <property type="match status" value="1"/>
</dbReference>